<name>A0ABR4P7D7_9HELO</name>
<accession>A0ABR4P7D7</accession>
<evidence type="ECO:0000313" key="14">
    <source>
        <dbReference type="Proteomes" id="UP001629113"/>
    </source>
</evidence>
<evidence type="ECO:0000256" key="7">
    <source>
        <dbReference type="ARBA" id="ARBA00022840"/>
    </source>
</evidence>
<keyword evidence="4" id="KW-0808">Transferase</keyword>
<comment type="catalytic activity">
    <reaction evidence="9">
        <text>L-seryl-[protein] + ATP = O-phospho-L-seryl-[protein] + ADP + H(+)</text>
        <dbReference type="Rhea" id="RHEA:17989"/>
        <dbReference type="Rhea" id="RHEA-COMP:9863"/>
        <dbReference type="Rhea" id="RHEA-COMP:11604"/>
        <dbReference type="ChEBI" id="CHEBI:15378"/>
        <dbReference type="ChEBI" id="CHEBI:29999"/>
        <dbReference type="ChEBI" id="CHEBI:30616"/>
        <dbReference type="ChEBI" id="CHEBI:83421"/>
        <dbReference type="ChEBI" id="CHEBI:456216"/>
        <dbReference type="EC" id="2.7.11.1"/>
    </reaction>
</comment>
<dbReference type="PANTHER" id="PTHR48012">
    <property type="entry name" value="STERILE20-LIKE KINASE, ISOFORM B-RELATED"/>
    <property type="match status" value="1"/>
</dbReference>
<evidence type="ECO:0000259" key="12">
    <source>
        <dbReference type="PROSITE" id="PS50011"/>
    </source>
</evidence>
<feature type="compositionally biased region" description="Polar residues" evidence="11">
    <location>
        <begin position="610"/>
        <end position="630"/>
    </location>
</feature>
<dbReference type="PANTHER" id="PTHR48012:SF10">
    <property type="entry name" value="FI20177P1"/>
    <property type="match status" value="1"/>
</dbReference>
<evidence type="ECO:0000256" key="2">
    <source>
        <dbReference type="ARBA" id="ARBA00012513"/>
    </source>
</evidence>
<dbReference type="EMBL" id="JBFCZG010000008">
    <property type="protein sequence ID" value="KAL3419001.1"/>
    <property type="molecule type" value="Genomic_DNA"/>
</dbReference>
<comment type="caution">
    <text evidence="13">The sequence shown here is derived from an EMBL/GenBank/DDBJ whole genome shotgun (WGS) entry which is preliminary data.</text>
</comment>
<organism evidence="13 14">
    <name type="scientific">Phlyctema vagabunda</name>
    <dbReference type="NCBI Taxonomy" id="108571"/>
    <lineage>
        <taxon>Eukaryota</taxon>
        <taxon>Fungi</taxon>
        <taxon>Dikarya</taxon>
        <taxon>Ascomycota</taxon>
        <taxon>Pezizomycotina</taxon>
        <taxon>Leotiomycetes</taxon>
        <taxon>Helotiales</taxon>
        <taxon>Dermateaceae</taxon>
        <taxon>Phlyctema</taxon>
    </lineage>
</organism>
<feature type="region of interest" description="Disordered" evidence="11">
    <location>
        <begin position="675"/>
        <end position="744"/>
    </location>
</feature>
<evidence type="ECO:0000256" key="3">
    <source>
        <dbReference type="ARBA" id="ARBA00022527"/>
    </source>
</evidence>
<feature type="domain" description="Protein kinase" evidence="12">
    <location>
        <begin position="41"/>
        <end position="305"/>
    </location>
</feature>
<keyword evidence="6 13" id="KW-0418">Kinase</keyword>
<dbReference type="Pfam" id="PF00069">
    <property type="entry name" value="Pkinase"/>
    <property type="match status" value="1"/>
</dbReference>
<comment type="catalytic activity">
    <reaction evidence="8">
        <text>L-threonyl-[protein] + ATP = O-phospho-L-threonyl-[protein] + ADP + H(+)</text>
        <dbReference type="Rhea" id="RHEA:46608"/>
        <dbReference type="Rhea" id="RHEA-COMP:11060"/>
        <dbReference type="Rhea" id="RHEA-COMP:11605"/>
        <dbReference type="ChEBI" id="CHEBI:15378"/>
        <dbReference type="ChEBI" id="CHEBI:30013"/>
        <dbReference type="ChEBI" id="CHEBI:30616"/>
        <dbReference type="ChEBI" id="CHEBI:61977"/>
        <dbReference type="ChEBI" id="CHEBI:456216"/>
        <dbReference type="EC" id="2.7.11.1"/>
    </reaction>
</comment>
<evidence type="ECO:0000256" key="11">
    <source>
        <dbReference type="SAM" id="MobiDB-lite"/>
    </source>
</evidence>
<dbReference type="Gene3D" id="1.10.510.10">
    <property type="entry name" value="Transferase(Phosphotransferase) domain 1"/>
    <property type="match status" value="1"/>
</dbReference>
<sequence length="804" mass="88525">MEASRLSVRPQAVSAMVEDARKMQKQVFEDCKRAGKDPPKYTLLQLIGKGSFGRVYKGKDMQTAAVVAVKIIDIDESDTINPRLADAYGDFIKEVNALTALSEIKARNINNVTEALPVGKAMWMITEYCAGGSVSTLMSPTRPGGLQEKWVIPILREVAEAIRWVHSVKIIHRDIKCGNVLVTEKGEVQLCDFGIASMLETKIDKRKTVIGTPNWMAPELFEEQVTYGQDIDIWAFGAMAFEIATGSPPNAGKSMDQIGRILKQTAPRLESDSYSDGLRSLIAYCLEPIPSARPSIEDVEKHPYILNTASTHPTSSLTQLVKAYKMWEDHGGSRRSLFIPGGAAGPSETSNEVALEEWNFSTTVAFEQEVGRSENPQDVFDAYGTGVELDTNFVQSRPNPYKGRRRPPPQSLPQLRHPIEVVFDPNTISNYKDNSAQQYGINQQPSSDLPLRDDSSASIVDTMIDLGGHDPETGLSSFPDMDTIKASRRGHDEVEDEYNAASQDFTRPALSDPELLNNNRRTQDWKFPSMAPPASADPEISRFPAAHETPRPSVTLGSGGRPTLVHHPTEPVGGAFPGSTSGTNVMDRMSMNSLIDLDMSMPDPIDYSARPSTANSDVGSVTSEQTSSRNPFEFERHASRILPQYDGADDPIDTGIYVAGDMSLPLHRRNNNASRDFGDASDFSASDIEGSQANGDSQYYSEASDSEYVPMPPPPRPETQKQHRLPQPPSAAALSGEASDTEMSSEFHRMIDGLTDQLQQFRQAYEGMKPTTITRRPSQDTRVRRRYSNLDADLDDITVGNPTL</sequence>
<dbReference type="InterPro" id="IPR000719">
    <property type="entry name" value="Prot_kinase_dom"/>
</dbReference>
<feature type="region of interest" description="Disordered" evidence="11">
    <location>
        <begin position="392"/>
        <end position="413"/>
    </location>
</feature>
<protein>
    <recommendedName>
        <fullName evidence="2">non-specific serine/threonine protein kinase</fullName>
        <ecNumber evidence="2">2.7.11.1</ecNumber>
    </recommendedName>
</protein>
<keyword evidence="14" id="KW-1185">Reference proteome</keyword>
<dbReference type="GO" id="GO:0016301">
    <property type="term" value="F:kinase activity"/>
    <property type="evidence" value="ECO:0007669"/>
    <property type="project" value="UniProtKB-KW"/>
</dbReference>
<dbReference type="InterPro" id="IPR017441">
    <property type="entry name" value="Protein_kinase_ATP_BS"/>
</dbReference>
<dbReference type="PROSITE" id="PS00108">
    <property type="entry name" value="PROTEIN_KINASE_ST"/>
    <property type="match status" value="1"/>
</dbReference>
<evidence type="ECO:0000313" key="13">
    <source>
        <dbReference type="EMBL" id="KAL3419001.1"/>
    </source>
</evidence>
<feature type="binding site" evidence="10">
    <location>
        <position position="70"/>
    </location>
    <ligand>
        <name>ATP</name>
        <dbReference type="ChEBI" id="CHEBI:30616"/>
    </ligand>
</feature>
<feature type="region of interest" description="Disordered" evidence="11">
    <location>
        <begin position="604"/>
        <end position="635"/>
    </location>
</feature>
<keyword evidence="5 10" id="KW-0547">Nucleotide-binding</keyword>
<gene>
    <name evidence="13" type="ORF">PVAG01_09222</name>
</gene>
<dbReference type="InterPro" id="IPR050629">
    <property type="entry name" value="STE20/SPS1-PAK"/>
</dbReference>
<dbReference type="SMART" id="SM00220">
    <property type="entry name" value="S_TKc"/>
    <property type="match status" value="1"/>
</dbReference>
<feature type="compositionally biased region" description="Polar residues" evidence="11">
    <location>
        <begin position="689"/>
        <end position="703"/>
    </location>
</feature>
<proteinExistence type="inferred from homology"/>
<dbReference type="EC" id="2.7.11.1" evidence="2"/>
<evidence type="ECO:0000256" key="6">
    <source>
        <dbReference type="ARBA" id="ARBA00022777"/>
    </source>
</evidence>
<keyword evidence="3" id="KW-0723">Serine/threonine-protein kinase</keyword>
<dbReference type="PROSITE" id="PS50011">
    <property type="entry name" value="PROTEIN_KINASE_DOM"/>
    <property type="match status" value="1"/>
</dbReference>
<comment type="similarity">
    <text evidence="1">Belongs to the protein kinase superfamily. STE Ser/Thr protein kinase family. STE20 subfamily.</text>
</comment>
<evidence type="ECO:0000256" key="10">
    <source>
        <dbReference type="PROSITE-ProRule" id="PRU10141"/>
    </source>
</evidence>
<reference evidence="13 14" key="1">
    <citation type="submission" date="2024-06" db="EMBL/GenBank/DDBJ databases">
        <title>Complete genome of Phlyctema vagabunda strain 19-DSS-EL-015.</title>
        <authorList>
            <person name="Fiorenzani C."/>
        </authorList>
    </citation>
    <scope>NUCLEOTIDE SEQUENCE [LARGE SCALE GENOMIC DNA]</scope>
    <source>
        <strain evidence="13 14">19-DSS-EL-015</strain>
    </source>
</reference>
<dbReference type="Proteomes" id="UP001629113">
    <property type="component" value="Unassembled WGS sequence"/>
</dbReference>
<dbReference type="InterPro" id="IPR008271">
    <property type="entry name" value="Ser/Thr_kinase_AS"/>
</dbReference>
<dbReference type="InterPro" id="IPR011009">
    <property type="entry name" value="Kinase-like_dom_sf"/>
</dbReference>
<evidence type="ECO:0000256" key="8">
    <source>
        <dbReference type="ARBA" id="ARBA00047899"/>
    </source>
</evidence>
<evidence type="ECO:0000256" key="1">
    <source>
        <dbReference type="ARBA" id="ARBA00008874"/>
    </source>
</evidence>
<dbReference type="PROSITE" id="PS00107">
    <property type="entry name" value="PROTEIN_KINASE_ATP"/>
    <property type="match status" value="1"/>
</dbReference>
<dbReference type="Gene3D" id="3.30.200.20">
    <property type="entry name" value="Phosphorylase Kinase, domain 1"/>
    <property type="match status" value="1"/>
</dbReference>
<dbReference type="SUPFAM" id="SSF56112">
    <property type="entry name" value="Protein kinase-like (PK-like)"/>
    <property type="match status" value="1"/>
</dbReference>
<keyword evidence="7 10" id="KW-0067">ATP-binding</keyword>
<evidence type="ECO:0000256" key="5">
    <source>
        <dbReference type="ARBA" id="ARBA00022741"/>
    </source>
</evidence>
<evidence type="ECO:0000256" key="4">
    <source>
        <dbReference type="ARBA" id="ARBA00022679"/>
    </source>
</evidence>
<evidence type="ECO:0000256" key="9">
    <source>
        <dbReference type="ARBA" id="ARBA00048679"/>
    </source>
</evidence>